<sequence>MTEQIATRIEEINHAPRKPYVRVITDKRREQNRRAQKAYRERLRQKLEDLEEHAAATVITPTNSNRKDSSDLTGSGSDRDAEDVVQNAVPSSTGTEFVPHINLADAFVAAGDLPFSGDALPGLQFQLGGPHTSTRILTPESDYDAQQDLVQYDFEDMPLAHIWAMPPRPPTQKDRQYQRLSALMALTPSPSNSSRSRYTSASPAEQETFPDPYANHMRLVGEVNIEASLAVALGVGISRAQYINDHPSHFPGCYVLLDNPHDKTVSRPVSYNIAGLCISVTVETAAHMDRIAPALRPTPSQLTSPHPSYLDCIVFPFFRDKAVKASVEGILDHGEFFMDIMNGGMVCWGGRSGGSALSRMAREGDGKRGLRDSVAWDPRSWEAKRWFLDKWLWLVGTEEEEDARGDVFGVWRGSRWWWRMRGEEDDESEDGERVVEVDGI</sequence>
<dbReference type="SUPFAM" id="SSF57959">
    <property type="entry name" value="Leucine zipper domain"/>
    <property type="match status" value="1"/>
</dbReference>
<evidence type="ECO:0000259" key="2">
    <source>
        <dbReference type="PROSITE" id="PS00036"/>
    </source>
</evidence>
<dbReference type="EMBL" id="MU404355">
    <property type="protein sequence ID" value="KAI1612035.1"/>
    <property type="molecule type" value="Genomic_DNA"/>
</dbReference>
<dbReference type="GO" id="GO:0003700">
    <property type="term" value="F:DNA-binding transcription factor activity"/>
    <property type="evidence" value="ECO:0007669"/>
    <property type="project" value="InterPro"/>
</dbReference>
<evidence type="ECO:0000256" key="1">
    <source>
        <dbReference type="SAM" id="MobiDB-lite"/>
    </source>
</evidence>
<dbReference type="InterPro" id="IPR046347">
    <property type="entry name" value="bZIP_sf"/>
</dbReference>
<dbReference type="PANTHER" id="PTHR38116">
    <property type="entry name" value="CHROMOSOME 7, WHOLE GENOME SHOTGUN SEQUENCE"/>
    <property type="match status" value="1"/>
</dbReference>
<evidence type="ECO:0000313" key="3">
    <source>
        <dbReference type="EMBL" id="KAI1612035.1"/>
    </source>
</evidence>
<feature type="domain" description="BZIP" evidence="2">
    <location>
        <begin position="27"/>
        <end position="42"/>
    </location>
</feature>
<protein>
    <recommendedName>
        <fullName evidence="2">BZIP domain-containing protein</fullName>
    </recommendedName>
</protein>
<feature type="region of interest" description="Disordered" evidence="1">
    <location>
        <begin position="55"/>
        <end position="83"/>
    </location>
</feature>
<dbReference type="Pfam" id="PF11905">
    <property type="entry name" value="DUF3425"/>
    <property type="match status" value="1"/>
</dbReference>
<dbReference type="InterPro" id="IPR004827">
    <property type="entry name" value="bZIP"/>
</dbReference>
<organism evidence="3 4">
    <name type="scientific">Exophiala viscosa</name>
    <dbReference type="NCBI Taxonomy" id="2486360"/>
    <lineage>
        <taxon>Eukaryota</taxon>
        <taxon>Fungi</taxon>
        <taxon>Dikarya</taxon>
        <taxon>Ascomycota</taxon>
        <taxon>Pezizomycotina</taxon>
        <taxon>Eurotiomycetes</taxon>
        <taxon>Chaetothyriomycetidae</taxon>
        <taxon>Chaetothyriales</taxon>
        <taxon>Herpotrichiellaceae</taxon>
        <taxon>Exophiala</taxon>
    </lineage>
</organism>
<dbReference type="Proteomes" id="UP001203852">
    <property type="component" value="Unassembled WGS sequence"/>
</dbReference>
<gene>
    <name evidence="3" type="ORF">EDD36DRAFT_475726</name>
</gene>
<dbReference type="Gene3D" id="1.20.5.170">
    <property type="match status" value="1"/>
</dbReference>
<dbReference type="PANTHER" id="PTHR38116:SF5">
    <property type="entry name" value="BZIP DOMAIN-CONTAINING PROTEIN"/>
    <property type="match status" value="1"/>
</dbReference>
<comment type="caution">
    <text evidence="3">The sequence shown here is derived from an EMBL/GenBank/DDBJ whole genome shotgun (WGS) entry which is preliminary data.</text>
</comment>
<dbReference type="PROSITE" id="PS00036">
    <property type="entry name" value="BZIP_BASIC"/>
    <property type="match status" value="1"/>
</dbReference>
<name>A0AAN6DWD3_9EURO</name>
<feature type="compositionally biased region" description="Low complexity" evidence="1">
    <location>
        <begin position="187"/>
        <end position="204"/>
    </location>
</feature>
<dbReference type="InterPro" id="IPR021833">
    <property type="entry name" value="DUF3425"/>
</dbReference>
<dbReference type="AlphaFoldDB" id="A0AAN6DWD3"/>
<reference evidence="3" key="1">
    <citation type="journal article" date="2022" name="bioRxiv">
        <title>Deciphering the potential niche of two novel black yeast fungi from a biological soil crust based on their genomes, phenotypes, and melanin regulation.</title>
        <authorList>
            <consortium name="DOE Joint Genome Institute"/>
            <person name="Carr E.C."/>
            <person name="Barton Q."/>
            <person name="Grambo S."/>
            <person name="Sullivan M."/>
            <person name="Renfro C.M."/>
            <person name="Kuo A."/>
            <person name="Pangilinan J."/>
            <person name="Lipzen A."/>
            <person name="Keymanesh K."/>
            <person name="Savage E."/>
            <person name="Barry K."/>
            <person name="Grigoriev I.V."/>
            <person name="Riekhof W.R."/>
            <person name="Harris S.S."/>
        </authorList>
    </citation>
    <scope>NUCLEOTIDE SEQUENCE</scope>
    <source>
        <strain evidence="3">JF 03-4F</strain>
    </source>
</reference>
<evidence type="ECO:0000313" key="4">
    <source>
        <dbReference type="Proteomes" id="UP001203852"/>
    </source>
</evidence>
<dbReference type="CDD" id="cd14688">
    <property type="entry name" value="bZIP_YAP"/>
    <property type="match status" value="1"/>
</dbReference>
<proteinExistence type="predicted"/>
<accession>A0AAN6DWD3</accession>
<feature type="region of interest" description="Disordered" evidence="1">
    <location>
        <begin position="187"/>
        <end position="210"/>
    </location>
</feature>
<keyword evidence="4" id="KW-1185">Reference proteome</keyword>